<evidence type="ECO:0000313" key="3">
    <source>
        <dbReference type="EMBL" id="MFC3766032.1"/>
    </source>
</evidence>
<evidence type="ECO:0000313" key="4">
    <source>
        <dbReference type="Proteomes" id="UP001595699"/>
    </source>
</evidence>
<evidence type="ECO:0000259" key="2">
    <source>
        <dbReference type="Pfam" id="PF01243"/>
    </source>
</evidence>
<protein>
    <submittedName>
        <fullName evidence="3">PPOX class F420-dependent oxidoreductase</fullName>
        <ecNumber evidence="3">1.-.-.-</ecNumber>
    </submittedName>
</protein>
<dbReference type="GO" id="GO:0016491">
    <property type="term" value="F:oxidoreductase activity"/>
    <property type="evidence" value="ECO:0007669"/>
    <property type="project" value="UniProtKB-KW"/>
</dbReference>
<dbReference type="InterPro" id="IPR024031">
    <property type="entry name" value="MSMEG_5819/OxyR"/>
</dbReference>
<dbReference type="Pfam" id="PF01243">
    <property type="entry name" value="PNPOx_N"/>
    <property type="match status" value="1"/>
</dbReference>
<proteinExistence type="predicted"/>
<organism evidence="3 4">
    <name type="scientific">Tenggerimyces flavus</name>
    <dbReference type="NCBI Taxonomy" id="1708749"/>
    <lineage>
        <taxon>Bacteria</taxon>
        <taxon>Bacillati</taxon>
        <taxon>Actinomycetota</taxon>
        <taxon>Actinomycetes</taxon>
        <taxon>Propionibacteriales</taxon>
        <taxon>Nocardioidaceae</taxon>
        <taxon>Tenggerimyces</taxon>
    </lineage>
</organism>
<dbReference type="Gene3D" id="2.30.110.10">
    <property type="entry name" value="Electron Transport, Fmn-binding Protein, Chain A"/>
    <property type="match status" value="1"/>
</dbReference>
<gene>
    <name evidence="3" type="ORF">ACFOUW_34725</name>
</gene>
<dbReference type="PANTHER" id="PTHR35176:SF6">
    <property type="entry name" value="HEME OXYGENASE HI_0854-RELATED"/>
    <property type="match status" value="1"/>
</dbReference>
<dbReference type="EMBL" id="JBHRZH010000047">
    <property type="protein sequence ID" value="MFC3766032.1"/>
    <property type="molecule type" value="Genomic_DNA"/>
</dbReference>
<accession>A0ABV7YNQ8</accession>
<dbReference type="SUPFAM" id="SSF50475">
    <property type="entry name" value="FMN-binding split barrel"/>
    <property type="match status" value="1"/>
</dbReference>
<evidence type="ECO:0000256" key="1">
    <source>
        <dbReference type="ARBA" id="ARBA00023002"/>
    </source>
</evidence>
<comment type="caution">
    <text evidence="3">The sequence shown here is derived from an EMBL/GenBank/DDBJ whole genome shotgun (WGS) entry which is preliminary data.</text>
</comment>
<dbReference type="InterPro" id="IPR011576">
    <property type="entry name" value="Pyridox_Oxase_N"/>
</dbReference>
<dbReference type="PANTHER" id="PTHR35176">
    <property type="entry name" value="HEME OXYGENASE HI_0854-RELATED"/>
    <property type="match status" value="1"/>
</dbReference>
<reference evidence="4" key="1">
    <citation type="journal article" date="2019" name="Int. J. Syst. Evol. Microbiol.">
        <title>The Global Catalogue of Microorganisms (GCM) 10K type strain sequencing project: providing services to taxonomists for standard genome sequencing and annotation.</title>
        <authorList>
            <consortium name="The Broad Institute Genomics Platform"/>
            <consortium name="The Broad Institute Genome Sequencing Center for Infectious Disease"/>
            <person name="Wu L."/>
            <person name="Ma J."/>
        </authorList>
    </citation>
    <scope>NUCLEOTIDE SEQUENCE [LARGE SCALE GENOMIC DNA]</scope>
    <source>
        <strain evidence="4">CGMCC 4.7241</strain>
    </source>
</reference>
<dbReference type="InterPro" id="IPR052019">
    <property type="entry name" value="F420H2_bilvrd_red/Heme_oxyg"/>
</dbReference>
<sequence>MTRFTKAELRFLTDGDRRLGRLATIDAYGRPHVVPLGWTYNAALGTIDVSGRDFAATRKFRNAQKNPNVALVIDDVLAPWRPRCIMVQGTAETIEHPADGGEAIIRITADKVVSWGLDEGIR</sequence>
<name>A0ABV7YNQ8_9ACTN</name>
<dbReference type="NCBIfam" id="TIGR04023">
    <property type="entry name" value="PPOX_MSMEG_5819"/>
    <property type="match status" value="1"/>
</dbReference>
<dbReference type="EC" id="1.-.-.-" evidence="3"/>
<feature type="domain" description="Pyridoxamine 5'-phosphate oxidase N-terminal" evidence="2">
    <location>
        <begin position="16"/>
        <end position="103"/>
    </location>
</feature>
<keyword evidence="1 3" id="KW-0560">Oxidoreductase</keyword>
<dbReference type="Proteomes" id="UP001595699">
    <property type="component" value="Unassembled WGS sequence"/>
</dbReference>
<dbReference type="RefSeq" id="WP_205121742.1">
    <property type="nucleotide sequence ID" value="NZ_JAFBCM010000001.1"/>
</dbReference>
<keyword evidence="4" id="KW-1185">Reference proteome</keyword>
<dbReference type="InterPro" id="IPR012349">
    <property type="entry name" value="Split_barrel_FMN-bd"/>
</dbReference>